<dbReference type="AlphaFoldDB" id="A0A0B8NTN2"/>
<comment type="caution">
    <text evidence="1">The sequence shown here is derived from an EMBL/GenBank/DDBJ whole genome shotgun (WGS) entry which is preliminary data.</text>
</comment>
<keyword evidence="2" id="KW-1185">Reference proteome</keyword>
<evidence type="ECO:0000313" key="1">
    <source>
        <dbReference type="EMBL" id="GAM57890.1"/>
    </source>
</evidence>
<proteinExistence type="predicted"/>
<reference evidence="1 2" key="1">
    <citation type="submission" date="2015-01" db="EMBL/GenBank/DDBJ databases">
        <title>Vibrio sp. C1 JCM 19231 whole genome shotgun sequence.</title>
        <authorList>
            <person name="Sawabe T."/>
            <person name="Meirelles P."/>
            <person name="Feng G."/>
            <person name="Sayaka M."/>
            <person name="Hattori M."/>
            <person name="Ohkuma M."/>
        </authorList>
    </citation>
    <scope>NUCLEOTIDE SEQUENCE [LARGE SCALE GENOMIC DNA]</scope>
    <source>
        <strain evidence="2">JCM 19231</strain>
    </source>
</reference>
<reference evidence="1 2" key="2">
    <citation type="submission" date="2015-01" db="EMBL/GenBank/DDBJ databases">
        <authorList>
            <consortium name="NBRP consortium"/>
            <person name="Sawabe T."/>
            <person name="Meirelles P."/>
            <person name="Feng G."/>
            <person name="Sayaka M."/>
            <person name="Hattori M."/>
            <person name="Ohkuma M."/>
        </authorList>
    </citation>
    <scope>NUCLEOTIDE SEQUENCE [LARGE SCALE GENOMIC DNA]</scope>
    <source>
        <strain evidence="2">JCM 19231</strain>
    </source>
</reference>
<dbReference type="Proteomes" id="UP000031671">
    <property type="component" value="Unassembled WGS sequence"/>
</dbReference>
<name>A0A0B8NTN2_9VIBR</name>
<protein>
    <submittedName>
        <fullName evidence="1">Uncharacterized protein</fullName>
    </submittedName>
</protein>
<accession>A0A0B8NTN2</accession>
<evidence type="ECO:0000313" key="2">
    <source>
        <dbReference type="Proteomes" id="UP000031671"/>
    </source>
</evidence>
<sequence length="39" mass="4364">MLITDGDENRFGIKSGYSSVNSEFKNTATWAMRKVSGKH</sequence>
<dbReference type="EMBL" id="BBRZ01000067">
    <property type="protein sequence ID" value="GAM57890.1"/>
    <property type="molecule type" value="Genomic_DNA"/>
</dbReference>
<organism evidence="1 2">
    <name type="scientific">Vibrio ishigakensis</name>
    <dbReference type="NCBI Taxonomy" id="1481914"/>
    <lineage>
        <taxon>Bacteria</taxon>
        <taxon>Pseudomonadati</taxon>
        <taxon>Pseudomonadota</taxon>
        <taxon>Gammaproteobacteria</taxon>
        <taxon>Vibrionales</taxon>
        <taxon>Vibrionaceae</taxon>
        <taxon>Vibrio</taxon>
    </lineage>
</organism>
<gene>
    <name evidence="1" type="ORF">JCM19231_1401</name>
</gene>